<dbReference type="PANTHER" id="PTHR35604">
    <property type="entry name" value="TRANSPOSASE INSH FOR INSERTION SEQUENCE ELEMENT IS5A-RELATED"/>
    <property type="match status" value="1"/>
</dbReference>
<keyword evidence="6" id="KW-1185">Reference proteome</keyword>
<dbReference type="InterPro" id="IPR047629">
    <property type="entry name" value="IS1182_transpos"/>
</dbReference>
<feature type="domain" description="Transposase DDE" evidence="4">
    <location>
        <begin position="402"/>
        <end position="524"/>
    </location>
</feature>
<evidence type="ECO:0000313" key="6">
    <source>
        <dbReference type="Proteomes" id="UP001596058"/>
    </source>
</evidence>
<dbReference type="Proteomes" id="UP001596058">
    <property type="component" value="Unassembled WGS sequence"/>
</dbReference>
<dbReference type="Pfam" id="PF13751">
    <property type="entry name" value="DDE_Tnp_1_6"/>
    <property type="match status" value="1"/>
</dbReference>
<sequence length="543" mass="61177">MSLHPRVPEEIPAQTAQIARRAFPKGCLCMRLRDALGSLFTDQDFLDLFPQRGQPAWPPHQLAIVSVLQFLEDLSDRQAAAAVRARIDWKYMLGLELTDAGFDHSVLSEFRDRQLTGADPERLLDLILDRMSEHGLLKRPGRQRTDSTHVLAAIRRLNRLENVAEQLRAALNAIATAEPHWLSSWVPTSWFDRYTRRIEDFRLPQDKTDRAAYAEQTGNDGRTLLQALYRANAPRPLRDLPAVQALRVTWIHQFITEDGQMHLRDAKDLPPSRQRSTSPYDDQARYSLKRSVGWTGYKVHYSETCDTDAPHLITHVATTDATVTDVEMTATIQSALIQAGLAPHEHLVDAGYINAQLLAPTPGPGGTELLGPIRPDVSWQAKAGQGFSLDDFAIDWDAEQVTCPQGHRSIRWKPHRGRAGHPAIHIDFDQRHCTPCPVRAQCTRSVTAARALTLSTRQEHENIRRARQAQTTAPWQRRYQLRAGVEAVISQALRRCGLRRSRYIGQDKTHLQHVITAAAINLIRADAWLAGIPLARTRVSPFA</sequence>
<organism evidence="5 6">
    <name type="scientific">Nonomuraea insulae</name>
    <dbReference type="NCBI Taxonomy" id="1616787"/>
    <lineage>
        <taxon>Bacteria</taxon>
        <taxon>Bacillati</taxon>
        <taxon>Actinomycetota</taxon>
        <taxon>Actinomycetes</taxon>
        <taxon>Streptosporangiales</taxon>
        <taxon>Streptosporangiaceae</taxon>
        <taxon>Nonomuraea</taxon>
    </lineage>
</organism>
<dbReference type="InterPro" id="IPR008490">
    <property type="entry name" value="Transposase_InsH_N"/>
</dbReference>
<keyword evidence="1" id="KW-0175">Coiled coil</keyword>
<evidence type="ECO:0000256" key="1">
    <source>
        <dbReference type="SAM" id="Coils"/>
    </source>
</evidence>
<feature type="domain" description="Transposase InsH N-terminal" evidence="3">
    <location>
        <begin position="22"/>
        <end position="113"/>
    </location>
</feature>
<dbReference type="NCBIfam" id="NF033551">
    <property type="entry name" value="transpos_IS1182"/>
    <property type="match status" value="1"/>
</dbReference>
<gene>
    <name evidence="5" type="ORF">ACFPZ3_70230</name>
</gene>
<comment type="caution">
    <text evidence="5">The sequence shown here is derived from an EMBL/GenBank/DDBJ whole genome shotgun (WGS) entry which is preliminary data.</text>
</comment>
<protein>
    <submittedName>
        <fullName evidence="5">IS1182 family transposase</fullName>
    </submittedName>
</protein>
<accession>A0ABW1DEK8</accession>
<dbReference type="EMBL" id="JBHSPA010000155">
    <property type="protein sequence ID" value="MFC5835977.1"/>
    <property type="molecule type" value="Genomic_DNA"/>
</dbReference>
<dbReference type="InterPro" id="IPR025668">
    <property type="entry name" value="Tnp_DDE_dom"/>
</dbReference>
<evidence type="ECO:0000259" key="4">
    <source>
        <dbReference type="Pfam" id="PF13751"/>
    </source>
</evidence>
<evidence type="ECO:0000259" key="3">
    <source>
        <dbReference type="Pfam" id="PF05598"/>
    </source>
</evidence>
<dbReference type="RefSeq" id="WP_379525387.1">
    <property type="nucleotide sequence ID" value="NZ_JBHSPA010000155.1"/>
</dbReference>
<feature type="region of interest" description="Disordered" evidence="2">
    <location>
        <begin position="262"/>
        <end position="282"/>
    </location>
</feature>
<feature type="non-terminal residue" evidence="5">
    <location>
        <position position="543"/>
    </location>
</feature>
<dbReference type="Pfam" id="PF05598">
    <property type="entry name" value="DUF772"/>
    <property type="match status" value="1"/>
</dbReference>
<feature type="coiled-coil region" evidence="1">
    <location>
        <begin position="150"/>
        <end position="177"/>
    </location>
</feature>
<reference evidence="6" key="1">
    <citation type="journal article" date="2019" name="Int. J. Syst. Evol. Microbiol.">
        <title>The Global Catalogue of Microorganisms (GCM) 10K type strain sequencing project: providing services to taxonomists for standard genome sequencing and annotation.</title>
        <authorList>
            <consortium name="The Broad Institute Genomics Platform"/>
            <consortium name="The Broad Institute Genome Sequencing Center for Infectious Disease"/>
            <person name="Wu L."/>
            <person name="Ma J."/>
        </authorList>
    </citation>
    <scope>NUCLEOTIDE SEQUENCE [LARGE SCALE GENOMIC DNA]</scope>
    <source>
        <strain evidence="6">CCUG 53903</strain>
    </source>
</reference>
<name>A0ABW1DEK8_9ACTN</name>
<proteinExistence type="predicted"/>
<evidence type="ECO:0000256" key="2">
    <source>
        <dbReference type="SAM" id="MobiDB-lite"/>
    </source>
</evidence>
<evidence type="ECO:0000313" key="5">
    <source>
        <dbReference type="EMBL" id="MFC5835977.1"/>
    </source>
</evidence>
<dbReference type="PANTHER" id="PTHR35604:SF2">
    <property type="entry name" value="TRANSPOSASE INSH FOR INSERTION SEQUENCE ELEMENT IS5A-RELATED"/>
    <property type="match status" value="1"/>
</dbReference>